<keyword evidence="2" id="KW-0863">Zinc-finger</keyword>
<evidence type="ECO:0000313" key="5">
    <source>
        <dbReference type="EMBL" id="KAI8046389.1"/>
    </source>
</evidence>
<comment type="caution">
    <text evidence="5">The sequence shown here is derived from an EMBL/GenBank/DDBJ whole genome shotgun (WGS) entry which is preliminary data.</text>
</comment>
<organism evidence="5 6">
    <name type="scientific">Drosophila gunungcola</name>
    <name type="common">fruit fly</name>
    <dbReference type="NCBI Taxonomy" id="103775"/>
    <lineage>
        <taxon>Eukaryota</taxon>
        <taxon>Metazoa</taxon>
        <taxon>Ecdysozoa</taxon>
        <taxon>Arthropoda</taxon>
        <taxon>Hexapoda</taxon>
        <taxon>Insecta</taxon>
        <taxon>Pterygota</taxon>
        <taxon>Neoptera</taxon>
        <taxon>Endopterygota</taxon>
        <taxon>Diptera</taxon>
        <taxon>Brachycera</taxon>
        <taxon>Muscomorpha</taxon>
        <taxon>Ephydroidea</taxon>
        <taxon>Drosophilidae</taxon>
        <taxon>Drosophila</taxon>
        <taxon>Sophophora</taxon>
    </lineage>
</organism>
<evidence type="ECO:0000256" key="2">
    <source>
        <dbReference type="ARBA" id="ARBA00022771"/>
    </source>
</evidence>
<dbReference type="Pfam" id="PF04500">
    <property type="entry name" value="FLYWCH"/>
    <property type="match status" value="4"/>
</dbReference>
<sequence length="411" mass="47903">MEDAFKVQLPLLVARKKKPGNFRKQNFDHLEVSFTRSNRGNNLLTIDGKPFTLNRRIKDVCYWECVKLRCKYIKCSARVLVANRRGGKNLIFQGHMYSVERKYRNSINWVCSKNSNNALRCPARCVTSSDTSTAIKLSHRHHNHPAGSFKLHKRSSRHRNVYKKNGFTIIDGYRFVIGTTNLRRTYLKCANFRSNCRARAIVNRDTNKVRMRHEGHNHSRKDVLAQYVRSNRGTDLVYHKGNTYTPNEKLREGQKSRDWKCSMYHKAKCRARLVTRITSGGDIIHVTSNLHTHPAMYTSQKMESQILLTWKQLPIESIYNANGKLMDIIPNIQIIQGQRKSVQLMFAKFAYAKNNQRGNTIYWNCRSRRNGKHPCNARLSISRLPNGLYKVCLSQPEHNHPPSKRLCRKYD</sequence>
<dbReference type="AlphaFoldDB" id="A0A9P9Z0C2"/>
<evidence type="ECO:0000259" key="4">
    <source>
        <dbReference type="Pfam" id="PF04500"/>
    </source>
</evidence>
<dbReference type="Proteomes" id="UP001059596">
    <property type="component" value="Chromosome 3R"/>
</dbReference>
<name>A0A9P9Z0C2_9MUSC</name>
<keyword evidence="3" id="KW-0862">Zinc</keyword>
<keyword evidence="6" id="KW-1185">Reference proteome</keyword>
<feature type="domain" description="FLYWCH-type" evidence="4">
    <location>
        <begin position="227"/>
        <end position="293"/>
    </location>
</feature>
<feature type="domain" description="FLYWCH-type" evidence="4">
    <location>
        <begin position="81"/>
        <end position="144"/>
    </location>
</feature>
<proteinExistence type="predicted"/>
<feature type="domain" description="FLYWCH-type" evidence="4">
    <location>
        <begin position="169"/>
        <end position="218"/>
    </location>
</feature>
<gene>
    <name evidence="5" type="ORF">M5D96_002591</name>
</gene>
<evidence type="ECO:0000256" key="1">
    <source>
        <dbReference type="ARBA" id="ARBA00022723"/>
    </source>
</evidence>
<evidence type="ECO:0000256" key="3">
    <source>
        <dbReference type="ARBA" id="ARBA00022833"/>
    </source>
</evidence>
<keyword evidence="1" id="KW-0479">Metal-binding</keyword>
<evidence type="ECO:0000313" key="6">
    <source>
        <dbReference type="Proteomes" id="UP001059596"/>
    </source>
</evidence>
<feature type="domain" description="FLYWCH-type" evidence="4">
    <location>
        <begin position="335"/>
        <end position="400"/>
    </location>
</feature>
<reference evidence="5" key="1">
    <citation type="journal article" date="2023" name="Genome Biol. Evol.">
        <title>Long-read-based Genome Assembly of Drosophila gunungcola Reveals Fewer Chemosensory Genes in Flower-breeding Species.</title>
        <authorList>
            <person name="Negi A."/>
            <person name="Liao B.Y."/>
            <person name="Yeh S.D."/>
        </authorList>
    </citation>
    <scope>NUCLEOTIDE SEQUENCE</scope>
    <source>
        <strain evidence="5">Sukarami</strain>
    </source>
</reference>
<protein>
    <recommendedName>
        <fullName evidence="4">FLYWCH-type domain-containing protein</fullName>
    </recommendedName>
</protein>
<accession>A0A9P9Z0C2</accession>
<dbReference type="GO" id="GO:0008270">
    <property type="term" value="F:zinc ion binding"/>
    <property type="evidence" value="ECO:0007669"/>
    <property type="project" value="UniProtKB-KW"/>
</dbReference>
<dbReference type="InterPro" id="IPR007588">
    <property type="entry name" value="Znf_FLYWCH"/>
</dbReference>
<dbReference type="Gene3D" id="2.20.25.240">
    <property type="match status" value="5"/>
</dbReference>
<dbReference type="EMBL" id="JAMKOV010000001">
    <property type="protein sequence ID" value="KAI8046389.1"/>
    <property type="molecule type" value="Genomic_DNA"/>
</dbReference>